<dbReference type="AlphaFoldDB" id="A0A2T4MWY8"/>
<dbReference type="RefSeq" id="WP_107684707.1">
    <property type="nucleotide sequence ID" value="NZ_PZKL01000045.1"/>
</dbReference>
<sequence length="137" mass="15614">MEAQTLVLSVSHLNLHSCDNSKSFMIRINEQLCNRIKELSAQVASLGVDWIEEESNRGMWADTSYGESIEDGETHDEAMLNIMAYPNKVSKTVIRINKTHFHFYGIPKGCDERSKMLTAEFPINKLDINTRFIAEGF</sequence>
<organism evidence="1 2">
    <name type="scientific">Aeromonas veronii</name>
    <dbReference type="NCBI Taxonomy" id="654"/>
    <lineage>
        <taxon>Bacteria</taxon>
        <taxon>Pseudomonadati</taxon>
        <taxon>Pseudomonadota</taxon>
        <taxon>Gammaproteobacteria</taxon>
        <taxon>Aeromonadales</taxon>
        <taxon>Aeromonadaceae</taxon>
        <taxon>Aeromonas</taxon>
    </lineage>
</organism>
<dbReference type="EMBL" id="PZKL01000045">
    <property type="protein sequence ID" value="PTH79082.1"/>
    <property type="molecule type" value="Genomic_DNA"/>
</dbReference>
<name>A0A2T4MWY8_AERVE</name>
<proteinExistence type="predicted"/>
<dbReference type="Proteomes" id="UP000241986">
    <property type="component" value="Unassembled WGS sequence"/>
</dbReference>
<protein>
    <submittedName>
        <fullName evidence="1">Uncharacterized protein</fullName>
    </submittedName>
</protein>
<gene>
    <name evidence="1" type="ORF">DAA48_21835</name>
</gene>
<evidence type="ECO:0000313" key="1">
    <source>
        <dbReference type="EMBL" id="PTH79082.1"/>
    </source>
</evidence>
<comment type="caution">
    <text evidence="1">The sequence shown here is derived from an EMBL/GenBank/DDBJ whole genome shotgun (WGS) entry which is preliminary data.</text>
</comment>
<reference evidence="1 2" key="1">
    <citation type="submission" date="2018-03" db="EMBL/GenBank/DDBJ databases">
        <title>Aeromonas veronii whole genome sequencing and analysis.</title>
        <authorList>
            <person name="Xie H."/>
            <person name="Liu T."/>
            <person name="Wang K."/>
        </authorList>
    </citation>
    <scope>NUCLEOTIDE SEQUENCE [LARGE SCALE GENOMIC DNA]</scope>
    <source>
        <strain evidence="1 2">XH.VA.1</strain>
    </source>
</reference>
<evidence type="ECO:0000313" key="2">
    <source>
        <dbReference type="Proteomes" id="UP000241986"/>
    </source>
</evidence>
<accession>A0A2T4MWY8</accession>